<evidence type="ECO:0000313" key="2">
    <source>
        <dbReference type="Proteomes" id="UP000828048"/>
    </source>
</evidence>
<gene>
    <name evidence="1" type="ORF">Vadar_011128</name>
</gene>
<proteinExistence type="predicted"/>
<evidence type="ECO:0000313" key="1">
    <source>
        <dbReference type="EMBL" id="KAH7842964.1"/>
    </source>
</evidence>
<dbReference type="EMBL" id="CM037151">
    <property type="protein sequence ID" value="KAH7842964.1"/>
    <property type="molecule type" value="Genomic_DNA"/>
</dbReference>
<dbReference type="Proteomes" id="UP000828048">
    <property type="component" value="Chromosome 1"/>
</dbReference>
<accession>A0ACB7XQ60</accession>
<organism evidence="1 2">
    <name type="scientific">Vaccinium darrowii</name>
    <dbReference type="NCBI Taxonomy" id="229202"/>
    <lineage>
        <taxon>Eukaryota</taxon>
        <taxon>Viridiplantae</taxon>
        <taxon>Streptophyta</taxon>
        <taxon>Embryophyta</taxon>
        <taxon>Tracheophyta</taxon>
        <taxon>Spermatophyta</taxon>
        <taxon>Magnoliopsida</taxon>
        <taxon>eudicotyledons</taxon>
        <taxon>Gunneridae</taxon>
        <taxon>Pentapetalae</taxon>
        <taxon>asterids</taxon>
        <taxon>Ericales</taxon>
        <taxon>Ericaceae</taxon>
        <taxon>Vaccinioideae</taxon>
        <taxon>Vaccinieae</taxon>
        <taxon>Vaccinium</taxon>
    </lineage>
</organism>
<sequence>MEFISEILLTDEQIVGPNRSSSTTNTAASTGVQAQLDSPLFHTQPNCIFEGLVSIILSAILPGLRPPHCPTQENCKEASYLQLWVLYTSLLLTSLGLGGLRPCIVTFAADQLGMSKKEMESRSWNFFNWYFFCLELASLTALTFVVYVQEHVGWGWGLGIPTLAMALSIVVFIVGSSYYKKQKPEGSPLIRLAQVFGAALHKRNAVAPADPGLLYENNELDGAISSNGRLLHTNQYKWLDKAAVVTFTDNPGSNPPNLWRLSTVHRVEELKSIIRMLPIWASGILPITAYSHQESFSIQQARTMDRSLSPLFTIPPATMSSFEILSTLIGLVLYERLFVPFARRFTKNPNGITPLQRIGAGYAINVFGTLIAALVEIKRRGVAANHDLIGNPAAVIPISVFWLVPQYWFQGMALALITVGRIEFFYDQAPESMRSISASFFWIAIALGNYAGTLMVSLIHDYTGKGGARNWIPNRNLNMGRLEYYYLFVSGLQVANLIYYLICTKFYTYKALEEVNESGMEAEDVELTMVRTPSGSMGY</sequence>
<reference evidence="1 2" key="1">
    <citation type="journal article" date="2021" name="Hortic Res">
        <title>High-quality reference genome and annotation aids understanding of berry development for evergreen blueberry (Vaccinium darrowii).</title>
        <authorList>
            <person name="Yu J."/>
            <person name="Hulse-Kemp A.M."/>
            <person name="Babiker E."/>
            <person name="Staton M."/>
        </authorList>
    </citation>
    <scope>NUCLEOTIDE SEQUENCE [LARGE SCALE GENOMIC DNA]</scope>
    <source>
        <strain evidence="2">cv. NJ 8807/NJ 8810</strain>
        <tissue evidence="1">Young leaf</tissue>
    </source>
</reference>
<protein>
    <submittedName>
        <fullName evidence="1">Uncharacterized protein</fullName>
    </submittedName>
</protein>
<keyword evidence="2" id="KW-1185">Reference proteome</keyword>
<name>A0ACB7XQ60_9ERIC</name>
<comment type="caution">
    <text evidence="1">The sequence shown here is derived from an EMBL/GenBank/DDBJ whole genome shotgun (WGS) entry which is preliminary data.</text>
</comment>